<dbReference type="PANTHER" id="PTHR14740:SF3">
    <property type="entry name" value="CASPASE ACTIVITY AND APOPTOSIS INHIBITOR 1"/>
    <property type="match status" value="1"/>
</dbReference>
<feature type="region of interest" description="Disordered" evidence="1">
    <location>
        <begin position="216"/>
        <end position="299"/>
    </location>
</feature>
<dbReference type="Pfam" id="PF15335">
    <property type="entry name" value="CAAP1"/>
    <property type="match status" value="1"/>
</dbReference>
<feature type="compositionally biased region" description="Basic and acidic residues" evidence="1">
    <location>
        <begin position="259"/>
        <end position="271"/>
    </location>
</feature>
<feature type="compositionally biased region" description="Basic and acidic residues" evidence="1">
    <location>
        <begin position="217"/>
        <end position="231"/>
    </location>
</feature>
<feature type="region of interest" description="Disordered" evidence="1">
    <location>
        <begin position="487"/>
        <end position="642"/>
    </location>
</feature>
<feature type="compositionally biased region" description="Basic and acidic residues" evidence="1">
    <location>
        <begin position="376"/>
        <end position="388"/>
    </location>
</feature>
<feature type="compositionally biased region" description="Polar residues" evidence="1">
    <location>
        <begin position="440"/>
        <end position="451"/>
    </location>
</feature>
<dbReference type="GO" id="GO:0042981">
    <property type="term" value="P:regulation of apoptotic process"/>
    <property type="evidence" value="ECO:0007669"/>
    <property type="project" value="InterPro"/>
</dbReference>
<feature type="compositionally biased region" description="Basic residues" evidence="1">
    <location>
        <begin position="593"/>
        <end position="603"/>
    </location>
</feature>
<dbReference type="OrthoDB" id="10064012at2759"/>
<evidence type="ECO:0000313" key="3">
    <source>
        <dbReference type="Proteomes" id="UP001153737"/>
    </source>
</evidence>
<protein>
    <submittedName>
        <fullName evidence="2">Uncharacterized protein</fullName>
    </submittedName>
</protein>
<gene>
    <name evidence="2" type="ORF">PHAECO_LOCUS10726</name>
</gene>
<evidence type="ECO:0000256" key="1">
    <source>
        <dbReference type="SAM" id="MobiDB-lite"/>
    </source>
</evidence>
<reference evidence="2" key="1">
    <citation type="submission" date="2022-01" db="EMBL/GenBank/DDBJ databases">
        <authorList>
            <person name="King R."/>
        </authorList>
    </citation>
    <scope>NUCLEOTIDE SEQUENCE</scope>
</reference>
<sequence length="642" mass="72942">MLSLQSSRPRRQKRPHNKKEKKLIKLIKNDSETEGEESEHELSFYMKDRVKLMKEVLKIIKPKKIRSMAPDCMRDLDNEEINSRLLEELLGISDKRLKYIFTGQNLNEDSSSTDPEAEDEPIDLISLDDISDGDLVIDLDSDKEKHKKQCKKHRTKIKEEHKRKKLKKEKPDKQKLSKNAQNAPSNKTSEENLMSVLELLELQARARAIKSQLVLEKQQEKEKHEIAGKDESDNDNDAVIVESPKNDEIIISSSDSDDDQHHKIVENREEPVDFWCGTRDENIDKSEQEKGNQNEKNRTDDIVQDNAVTEIETPGVVHEMQTVSMVLSTKDNRSDLQSCTSLNIQSKPVDVTDDIPEAVDITDIPLPEPEETISVGDKDLKKVKDRKTPIYRKKSKSKGSDISEGEIGSTDDENCDSKSVNGEVRTQNNDHTEANIEVQMENNSNISSGDSSAEKVGVVQKKASTIQASIQQNEQLIDEETVPATDQEMHIEKSAADQETNLEKSAEDIETNYRELAENQGTMEKQNAKNISIDREFQDQKSSEEKMKENEGDLKNENLEIPSTRKSKRLSSKLLLDTSIPTNEGKLSAKRNIVGKKKAKLSKKSKEKDVQMDNTERNNSSDDEERIVLNVEQSELDSVNLD</sequence>
<dbReference type="Proteomes" id="UP001153737">
    <property type="component" value="Chromosome 7"/>
</dbReference>
<feature type="compositionally biased region" description="Basic residues" evidence="1">
    <location>
        <begin position="8"/>
        <end position="25"/>
    </location>
</feature>
<feature type="compositionally biased region" description="Polar residues" evidence="1">
    <location>
        <begin position="631"/>
        <end position="642"/>
    </location>
</feature>
<dbReference type="PANTHER" id="PTHR14740">
    <property type="entry name" value="CASPASE ACTIVITY AND APOPTOSIS INHIBITOR 1"/>
    <property type="match status" value="1"/>
</dbReference>
<feature type="compositionally biased region" description="Basic residues" evidence="1">
    <location>
        <begin position="145"/>
        <end position="168"/>
    </location>
</feature>
<feature type="region of interest" description="Disordered" evidence="1">
    <location>
        <begin position="1"/>
        <end position="41"/>
    </location>
</feature>
<feature type="region of interest" description="Disordered" evidence="1">
    <location>
        <begin position="141"/>
        <end position="191"/>
    </location>
</feature>
<dbReference type="AlphaFoldDB" id="A0A9P0DX07"/>
<organism evidence="2 3">
    <name type="scientific">Phaedon cochleariae</name>
    <name type="common">Mustard beetle</name>
    <dbReference type="NCBI Taxonomy" id="80249"/>
    <lineage>
        <taxon>Eukaryota</taxon>
        <taxon>Metazoa</taxon>
        <taxon>Ecdysozoa</taxon>
        <taxon>Arthropoda</taxon>
        <taxon>Hexapoda</taxon>
        <taxon>Insecta</taxon>
        <taxon>Pterygota</taxon>
        <taxon>Neoptera</taxon>
        <taxon>Endopterygota</taxon>
        <taxon>Coleoptera</taxon>
        <taxon>Polyphaga</taxon>
        <taxon>Cucujiformia</taxon>
        <taxon>Chrysomeloidea</taxon>
        <taxon>Chrysomelidae</taxon>
        <taxon>Chrysomelinae</taxon>
        <taxon>Chrysomelini</taxon>
        <taxon>Phaedon</taxon>
    </lineage>
</organism>
<keyword evidence="3" id="KW-1185">Reference proteome</keyword>
<dbReference type="InterPro" id="IPR038991">
    <property type="entry name" value="CAAP1"/>
</dbReference>
<feature type="compositionally biased region" description="Basic and acidic residues" evidence="1">
    <location>
        <begin position="278"/>
        <end position="299"/>
    </location>
</feature>
<reference evidence="2" key="2">
    <citation type="submission" date="2022-10" db="EMBL/GenBank/DDBJ databases">
        <authorList>
            <consortium name="ENA_rothamsted_submissions"/>
            <consortium name="culmorum"/>
            <person name="King R."/>
        </authorList>
    </citation>
    <scope>NUCLEOTIDE SEQUENCE</scope>
</reference>
<feature type="compositionally biased region" description="Polar residues" evidence="1">
    <location>
        <begin position="417"/>
        <end position="427"/>
    </location>
</feature>
<accession>A0A9P0DX07</accession>
<feature type="region of interest" description="Disordered" evidence="1">
    <location>
        <begin position="361"/>
        <end position="457"/>
    </location>
</feature>
<proteinExistence type="predicted"/>
<feature type="compositionally biased region" description="Basic and acidic residues" evidence="1">
    <location>
        <begin position="487"/>
        <end position="517"/>
    </location>
</feature>
<dbReference type="EMBL" id="OU896713">
    <property type="protein sequence ID" value="CAH1175572.1"/>
    <property type="molecule type" value="Genomic_DNA"/>
</dbReference>
<feature type="compositionally biased region" description="Basic and acidic residues" evidence="1">
    <location>
        <begin position="604"/>
        <end position="620"/>
    </location>
</feature>
<feature type="compositionally biased region" description="Basic and acidic residues" evidence="1">
    <location>
        <begin position="532"/>
        <end position="558"/>
    </location>
</feature>
<name>A0A9P0DX07_PHACE</name>
<feature type="compositionally biased region" description="Polar residues" evidence="1">
    <location>
        <begin position="519"/>
        <end position="530"/>
    </location>
</feature>
<evidence type="ECO:0000313" key="2">
    <source>
        <dbReference type="EMBL" id="CAH1175572.1"/>
    </source>
</evidence>